<keyword evidence="1" id="KW-0812">Transmembrane</keyword>
<feature type="transmembrane region" description="Helical" evidence="1">
    <location>
        <begin position="1250"/>
        <end position="1268"/>
    </location>
</feature>
<dbReference type="OrthoDB" id="294016at2759"/>
<proteinExistence type="predicted"/>
<dbReference type="Proteomes" id="UP000689195">
    <property type="component" value="Unassembled WGS sequence"/>
</dbReference>
<gene>
    <name evidence="2" type="ORF">PPENT_87.1.T0930105</name>
</gene>
<feature type="transmembrane region" description="Helical" evidence="1">
    <location>
        <begin position="1165"/>
        <end position="1186"/>
    </location>
</feature>
<feature type="transmembrane region" description="Helical" evidence="1">
    <location>
        <begin position="1192"/>
        <end position="1209"/>
    </location>
</feature>
<comment type="caution">
    <text evidence="2">The sequence shown here is derived from an EMBL/GenBank/DDBJ whole genome shotgun (WGS) entry which is preliminary data.</text>
</comment>
<keyword evidence="1" id="KW-1133">Transmembrane helix</keyword>
<keyword evidence="1" id="KW-0472">Membrane</keyword>
<dbReference type="PANTHER" id="PTHR11319:SF35">
    <property type="entry name" value="OUTER MEMBRANE PROTEIN PMPC-RELATED"/>
    <property type="match status" value="1"/>
</dbReference>
<evidence type="ECO:0000313" key="2">
    <source>
        <dbReference type="EMBL" id="CAD8189244.1"/>
    </source>
</evidence>
<dbReference type="PANTHER" id="PTHR11319">
    <property type="entry name" value="G PROTEIN-COUPLED RECEPTOR-RELATED"/>
    <property type="match status" value="1"/>
</dbReference>
<protein>
    <recommendedName>
        <fullName evidence="4">Transmembrane protein</fullName>
    </recommendedName>
</protein>
<accession>A0A8S1WG92</accession>
<dbReference type="EMBL" id="CAJJDO010000093">
    <property type="protein sequence ID" value="CAD8189244.1"/>
    <property type="molecule type" value="Genomic_DNA"/>
</dbReference>
<sequence>MMRRRNEQIIKMLEVYSMEYVMIVYEGLMFYDFGCILKYLITIYLFVLMRRLFLFINLYITMELLICKDEMGLTIQIDKSVQIPEYNCTLNVNNEKLMNMTSSGGQLKVIGTELLLTQNVTLIGFKVVEFQNITIDTLTDSINIIGPVLLQKVILLRNCQINSTKMQIRDSQMIGMTFQNKTAFQSSIDVDGLFISDCTFFRSQLSSQMIQLRNVIIDQVSFINSTLSPKTYVNRLTLNNSFVVQSILIETDISQEITIQNTYLTLSTGILAKGALYTKILNVTLSQSILIRLQSQNQIKLSSLNINRVVSDSQLIIAESQYVYIYNSTIMEVECKALFSMDSQNIFLQQIIISTLVGPLLISISNQTNIMLNYFNISNNQQKGLFQINGTLSLSKGNFNSLFGILINSKTITELNIDQVEFKQINNSILVNLKEASLIQLTNIIIEDCSSIQIAKLETIVYLMIRNLTINNCYECNFLTLNATQADLIYIKIFQISNFLNPLIQALETDINIKGMYLNSITYNNKELITTQNCTKLIFNDLQFTNMDCPYCNGIIMIRQSNQIEISKSIFKNLQSFFGFINIQDSNNFCAYNNTFTNISANQGSAYAIQNTAIKIYGNQFIDLVSPDGGVIYLKQSSGLSHYIQQNLFNNCSMKTNKHIFILTNQIVEPDILTYVTGPVYLVVNNDSYLFDNLIKRKEIIHKDNYKSGQTLQMSISILDSGQNKICDLMDYLTIEEQIFEFDQLECQYEISYSYYQKLPKNETIQILLEFQSLKFYNDTFKLPIYLNLIQCEIGEEWENQSCLRCPPGSYSLDNFNHCQQCITSIESCPGGSELVLKQGYWRANKSTDSIEYCQSSVSQCLGGSNEFTCSQGYTGALCDDCDYYAEHWNNSYTRGFGGNCTICENDVFNIFKIIFSFSWILIALFISIRGSLRLVRAQLSAHYLRMMGIFFATRSTMVIDQTEILIKLFSSYFQLISIVQVIDFDFPTPIEVIAQAIGNPLSTLGYSIECFLLNSQLQMEIVYLRQFWNLFVSLLFVFSFVLIYYLIHLCKRNQMENSIKTIFISCLIQINFYFQGDIIEGLLQLMFCIKASGQYYILAATSYMCYTEEYYLYLKILIIPTLIIVGIVSPLFYIIKLFKNKNKLWTCQLRMPYGYLYVEYKDNYYYWEFVCFFIKSLFYLLETLLIQDIKLMFLFAILILLVYLELLNKHHPYIEKQYNFIDKISTQLAMITLILSYSQDNNPYTELVYILSILCSILNLLYCTYIFSKIIREYLSSLKQQHIERIVNLIIRYPCIKYCIKKPKNYHNRRKACLLWKKVRVYVMEFIEKLKLQKSNNNLNQDYQMQTSTHRPNTSSTNTSISLLNSMAPQLLKYIKHNKNKSRIQQETHSLSSKKNLDQNDFSSVVSAYINPNVDDETPQFPKKSTVSSIFSYVVNNHGQTPL</sequence>
<evidence type="ECO:0000256" key="1">
    <source>
        <dbReference type="SAM" id="Phobius"/>
    </source>
</evidence>
<name>A0A8S1WG92_9CILI</name>
<evidence type="ECO:0008006" key="4">
    <source>
        <dbReference type="Google" id="ProtNLM"/>
    </source>
</evidence>
<keyword evidence="3" id="KW-1185">Reference proteome</keyword>
<reference evidence="2" key="1">
    <citation type="submission" date="2021-01" db="EMBL/GenBank/DDBJ databases">
        <authorList>
            <consortium name="Genoscope - CEA"/>
            <person name="William W."/>
        </authorList>
    </citation>
    <scope>NUCLEOTIDE SEQUENCE</scope>
</reference>
<feature type="transmembrane region" description="Helical" evidence="1">
    <location>
        <begin position="1028"/>
        <end position="1048"/>
    </location>
</feature>
<organism evidence="2 3">
    <name type="scientific">Paramecium pentaurelia</name>
    <dbReference type="NCBI Taxonomy" id="43138"/>
    <lineage>
        <taxon>Eukaryota</taxon>
        <taxon>Sar</taxon>
        <taxon>Alveolata</taxon>
        <taxon>Ciliophora</taxon>
        <taxon>Intramacronucleata</taxon>
        <taxon>Oligohymenophorea</taxon>
        <taxon>Peniculida</taxon>
        <taxon>Parameciidae</taxon>
        <taxon>Paramecium</taxon>
    </lineage>
</organism>
<feature type="transmembrane region" description="Helical" evidence="1">
    <location>
        <begin position="911"/>
        <end position="929"/>
    </location>
</feature>
<feature type="transmembrane region" description="Helical" evidence="1">
    <location>
        <begin position="1111"/>
        <end position="1136"/>
    </location>
</feature>
<evidence type="ECO:0000313" key="3">
    <source>
        <dbReference type="Proteomes" id="UP000689195"/>
    </source>
</evidence>